<dbReference type="EMBL" id="BAAAFI010000004">
    <property type="protein sequence ID" value="GAA0878287.1"/>
    <property type="molecule type" value="Genomic_DNA"/>
</dbReference>
<evidence type="ECO:0000313" key="1">
    <source>
        <dbReference type="EMBL" id="GAA0878287.1"/>
    </source>
</evidence>
<sequence length="266" mass="30763">MKELESRTLDYVETLRDSPSARLESREKFYITHCAKSKKHAYGLGDSEISFLKWEERGVLKSKEALPPGSPWWNNVNLWFIFLSEFGAAALAAGLIKELPPGPSKLWAEFIQNQNPKTWYRAHNSSIIEGYIKFSGLAEKENLPEQVFINQVLYRLLFAQFMVEGDFWFPRLGMFLANPQGISVRMITHLDGFYPKHYPMTDEEVEEVMGKCHHLQGRLVKFLDRTFILPKIIRIYTTTFGLNGQLLTPLFLIKNNPCYPRGIPRS</sequence>
<comment type="caution">
    <text evidence="1">The sequence shown here is derived from an EMBL/GenBank/DDBJ whole genome shotgun (WGS) entry which is preliminary data.</text>
</comment>
<name>A0ABP3YB93_9BACT</name>
<proteinExistence type="predicted"/>
<evidence type="ECO:0000313" key="2">
    <source>
        <dbReference type="Proteomes" id="UP001500469"/>
    </source>
</evidence>
<keyword evidence="2" id="KW-1185">Reference proteome</keyword>
<reference evidence="2" key="1">
    <citation type="journal article" date="2019" name="Int. J. Syst. Evol. Microbiol.">
        <title>The Global Catalogue of Microorganisms (GCM) 10K type strain sequencing project: providing services to taxonomists for standard genome sequencing and annotation.</title>
        <authorList>
            <consortium name="The Broad Institute Genomics Platform"/>
            <consortium name="The Broad Institute Genome Sequencing Center for Infectious Disease"/>
            <person name="Wu L."/>
            <person name="Ma J."/>
        </authorList>
    </citation>
    <scope>NUCLEOTIDE SEQUENCE [LARGE SCALE GENOMIC DNA]</scope>
    <source>
        <strain evidence="2">JCM 16112</strain>
    </source>
</reference>
<accession>A0ABP3YB93</accession>
<gene>
    <name evidence="1" type="ORF">GCM10009119_12550</name>
</gene>
<dbReference type="Proteomes" id="UP001500469">
    <property type="component" value="Unassembled WGS sequence"/>
</dbReference>
<protein>
    <submittedName>
        <fullName evidence="1">Uncharacterized protein</fullName>
    </submittedName>
</protein>
<organism evidence="1 2">
    <name type="scientific">Algoriphagus jejuensis</name>
    <dbReference type="NCBI Taxonomy" id="419934"/>
    <lineage>
        <taxon>Bacteria</taxon>
        <taxon>Pseudomonadati</taxon>
        <taxon>Bacteroidota</taxon>
        <taxon>Cytophagia</taxon>
        <taxon>Cytophagales</taxon>
        <taxon>Cyclobacteriaceae</taxon>
        <taxon>Algoriphagus</taxon>
    </lineage>
</organism>